<dbReference type="CDD" id="cd05271">
    <property type="entry name" value="NDUFA9_like_SDR_a"/>
    <property type="match status" value="1"/>
</dbReference>
<keyword evidence="4" id="KW-1185">Reference proteome</keyword>
<dbReference type="GO" id="GO:0044877">
    <property type="term" value="F:protein-containing complex binding"/>
    <property type="evidence" value="ECO:0007669"/>
    <property type="project" value="TreeGrafter"/>
</dbReference>
<dbReference type="PANTHER" id="PTHR12126">
    <property type="entry name" value="NADH-UBIQUINONE OXIDOREDUCTASE 39 KDA SUBUNIT-RELATED"/>
    <property type="match status" value="1"/>
</dbReference>
<organism evidence="3 4">
    <name type="scientific">Lysobacter defluvii IMMIB APB-9 = DSM 18482</name>
    <dbReference type="NCBI Taxonomy" id="1385515"/>
    <lineage>
        <taxon>Bacteria</taxon>
        <taxon>Pseudomonadati</taxon>
        <taxon>Pseudomonadota</taxon>
        <taxon>Gammaproteobacteria</taxon>
        <taxon>Lysobacterales</taxon>
        <taxon>Lysobacteraceae</taxon>
        <taxon>Novilysobacter</taxon>
    </lineage>
</organism>
<dbReference type="OrthoDB" id="9776313at2"/>
<dbReference type="STRING" id="1385515.GCA_000423325_01202"/>
<reference evidence="3 4" key="1">
    <citation type="submission" date="2013-08" db="EMBL/GenBank/DDBJ databases">
        <title>Genomic analysis of Lysobacter defluvii.</title>
        <authorList>
            <person name="Wang Q."/>
            <person name="Wang G."/>
        </authorList>
    </citation>
    <scope>NUCLEOTIDE SEQUENCE [LARGE SCALE GENOMIC DNA]</scope>
    <source>
        <strain evidence="3 4">IMMIB APB-9</strain>
    </source>
</reference>
<dbReference type="EMBL" id="AVBH01000001">
    <property type="protein sequence ID" value="KGO99883.1"/>
    <property type="molecule type" value="Genomic_DNA"/>
</dbReference>
<dbReference type="Gene3D" id="3.40.50.720">
    <property type="entry name" value="NAD(P)-binding Rossmann-like Domain"/>
    <property type="match status" value="1"/>
</dbReference>
<dbReference type="Pfam" id="PF13781">
    <property type="entry name" value="DoxX_3"/>
    <property type="match status" value="1"/>
</dbReference>
<accession>A0A0A0MA03</accession>
<dbReference type="InterPro" id="IPR036291">
    <property type="entry name" value="NAD(P)-bd_dom_sf"/>
</dbReference>
<sequence>MRVLLLGATGLIGRRLAEVLGRAGHELVLGVRDRAKAPDGVQVVEVDFARDHEAADWLPRLQGIDAVVNAVGILAEAPGQDFESIHVRAPLALFEACSRLRVGRVVQVSATGADPQAASGYHRSKHRADQALLASGLSAVVVQPSLVFSPEGASTGLFAALAALPVIPVPGSGRQCVQPVHLDDVCAVLRACVEDPDPPARVEVVGPRPLELRDYLLQLRALMGLGTAPVLPVPRVLVRLGSRMGGLLPGPPVDPETLDMLERGACGDPGMMTRLLGRAPLEVAAFDPRHAMEPLGLAARLKWLLPVMRAALAVMWIVTGVVSLGLYPVADSLELLARTGLHGGLALASLYLAAGLDLAFGVATLAMRRRRLWLYRAQLLLIAGYTVIITLRLPEFWLHPYGPILKNLPVIALIIALHELERGRRWST</sequence>
<dbReference type="SUPFAM" id="SSF51735">
    <property type="entry name" value="NAD(P)-binding Rossmann-fold domains"/>
    <property type="match status" value="1"/>
</dbReference>
<dbReference type="AlphaFoldDB" id="A0A0A0MA03"/>
<feature type="domain" description="NAD-dependent epimerase/dehydratase" evidence="2">
    <location>
        <begin position="3"/>
        <end position="198"/>
    </location>
</feature>
<feature type="transmembrane region" description="Helical" evidence="1">
    <location>
        <begin position="373"/>
        <end position="391"/>
    </location>
</feature>
<evidence type="ECO:0000256" key="1">
    <source>
        <dbReference type="SAM" id="Phobius"/>
    </source>
</evidence>
<feature type="transmembrane region" description="Helical" evidence="1">
    <location>
        <begin position="397"/>
        <end position="417"/>
    </location>
</feature>
<keyword evidence="1" id="KW-1133">Transmembrane helix</keyword>
<name>A0A0A0MA03_9GAMM</name>
<evidence type="ECO:0000313" key="3">
    <source>
        <dbReference type="EMBL" id="KGO99883.1"/>
    </source>
</evidence>
<evidence type="ECO:0000259" key="2">
    <source>
        <dbReference type="Pfam" id="PF01370"/>
    </source>
</evidence>
<dbReference type="Pfam" id="PF01370">
    <property type="entry name" value="Epimerase"/>
    <property type="match status" value="1"/>
</dbReference>
<keyword evidence="1" id="KW-0812">Transmembrane</keyword>
<evidence type="ECO:0000313" key="4">
    <source>
        <dbReference type="Proteomes" id="UP000030003"/>
    </source>
</evidence>
<keyword evidence="1" id="KW-0472">Membrane</keyword>
<comment type="caution">
    <text evidence="3">The sequence shown here is derived from an EMBL/GenBank/DDBJ whole genome shotgun (WGS) entry which is preliminary data.</text>
</comment>
<dbReference type="PANTHER" id="PTHR12126:SF11">
    <property type="entry name" value="NADH DEHYDROGENASE [UBIQUINONE] 1 ALPHA SUBCOMPLEX SUBUNIT 9, MITOCHONDRIAL"/>
    <property type="match status" value="1"/>
</dbReference>
<dbReference type="RefSeq" id="WP_027069612.1">
    <property type="nucleotide sequence ID" value="NZ_AUHT01000006.1"/>
</dbReference>
<protein>
    <submittedName>
        <fullName evidence="3">NADH dehydrogenase</fullName>
    </submittedName>
</protein>
<gene>
    <name evidence="3" type="ORF">N791_00210</name>
</gene>
<proteinExistence type="predicted"/>
<dbReference type="InterPro" id="IPR001509">
    <property type="entry name" value="Epimerase_deHydtase"/>
</dbReference>
<dbReference type="Proteomes" id="UP000030003">
    <property type="component" value="Unassembled WGS sequence"/>
</dbReference>
<feature type="transmembrane region" description="Helical" evidence="1">
    <location>
        <begin position="342"/>
        <end position="366"/>
    </location>
</feature>
<dbReference type="eggNOG" id="COG0702">
    <property type="taxonomic scope" value="Bacteria"/>
</dbReference>
<dbReference type="InterPro" id="IPR025695">
    <property type="entry name" value="DoxX-like"/>
</dbReference>
<feature type="transmembrane region" description="Helical" evidence="1">
    <location>
        <begin position="310"/>
        <end position="330"/>
    </location>
</feature>
<dbReference type="InterPro" id="IPR051207">
    <property type="entry name" value="ComplexI_NDUFA9_subunit"/>
</dbReference>